<evidence type="ECO:0000256" key="8">
    <source>
        <dbReference type="SAM" id="MobiDB-lite"/>
    </source>
</evidence>
<keyword evidence="11" id="KW-1185">Reference proteome</keyword>
<dbReference type="GO" id="GO:0003677">
    <property type="term" value="F:DNA binding"/>
    <property type="evidence" value="ECO:0007669"/>
    <property type="project" value="UniProtKB-KW"/>
</dbReference>
<proteinExistence type="predicted"/>
<dbReference type="Pfam" id="PF04082">
    <property type="entry name" value="Fungal_trans"/>
    <property type="match status" value="1"/>
</dbReference>
<name>A0A6A7BPM0_9PEZI</name>
<dbReference type="Gene3D" id="4.10.240.10">
    <property type="entry name" value="Zn(2)-C6 fungal-type DNA-binding domain"/>
    <property type="match status" value="1"/>
</dbReference>
<evidence type="ECO:0000256" key="1">
    <source>
        <dbReference type="ARBA" id="ARBA00004123"/>
    </source>
</evidence>
<keyword evidence="5" id="KW-0238">DNA-binding</keyword>
<dbReference type="AlphaFoldDB" id="A0A6A7BPM0"/>
<keyword evidence="6" id="KW-0804">Transcription</keyword>
<dbReference type="EMBL" id="MU006052">
    <property type="protein sequence ID" value="KAF2857300.1"/>
    <property type="molecule type" value="Genomic_DNA"/>
</dbReference>
<evidence type="ECO:0000256" key="4">
    <source>
        <dbReference type="ARBA" id="ARBA00023015"/>
    </source>
</evidence>
<dbReference type="PANTHER" id="PTHR31313:SF79">
    <property type="entry name" value="C6 FINGER DOMAIN-CONTAINING PROTEIN"/>
    <property type="match status" value="1"/>
</dbReference>
<dbReference type="InterPro" id="IPR051615">
    <property type="entry name" value="Transcr_Regulatory_Elem"/>
</dbReference>
<keyword evidence="7" id="KW-0539">Nucleus</keyword>
<dbReference type="SUPFAM" id="SSF57701">
    <property type="entry name" value="Zn2/Cys6 DNA-binding domain"/>
    <property type="match status" value="1"/>
</dbReference>
<keyword evidence="2" id="KW-0479">Metal-binding</keyword>
<evidence type="ECO:0000313" key="11">
    <source>
        <dbReference type="Proteomes" id="UP000799421"/>
    </source>
</evidence>
<dbReference type="InterPro" id="IPR001138">
    <property type="entry name" value="Zn2Cys6_DnaBD"/>
</dbReference>
<dbReference type="InterPro" id="IPR007219">
    <property type="entry name" value="XnlR_reg_dom"/>
</dbReference>
<evidence type="ECO:0000256" key="3">
    <source>
        <dbReference type="ARBA" id="ARBA00022833"/>
    </source>
</evidence>
<keyword evidence="3" id="KW-0862">Zinc</keyword>
<dbReference type="GO" id="GO:0000981">
    <property type="term" value="F:DNA-binding transcription factor activity, RNA polymerase II-specific"/>
    <property type="evidence" value="ECO:0007669"/>
    <property type="project" value="InterPro"/>
</dbReference>
<dbReference type="Pfam" id="PF00172">
    <property type="entry name" value="Zn_clus"/>
    <property type="match status" value="1"/>
</dbReference>
<protein>
    <recommendedName>
        <fullName evidence="9">Zn(2)-C6 fungal-type domain-containing protein</fullName>
    </recommendedName>
</protein>
<evidence type="ECO:0000256" key="2">
    <source>
        <dbReference type="ARBA" id="ARBA00022723"/>
    </source>
</evidence>
<dbReference type="PROSITE" id="PS50048">
    <property type="entry name" value="ZN2_CY6_FUNGAL_2"/>
    <property type="match status" value="1"/>
</dbReference>
<dbReference type="PANTHER" id="PTHR31313">
    <property type="entry name" value="TY1 ENHANCER ACTIVATOR"/>
    <property type="match status" value="1"/>
</dbReference>
<feature type="domain" description="Zn(2)-C6 fungal-type" evidence="9">
    <location>
        <begin position="31"/>
        <end position="64"/>
    </location>
</feature>
<dbReference type="Proteomes" id="UP000799421">
    <property type="component" value="Unassembled WGS sequence"/>
</dbReference>
<dbReference type="GO" id="GO:0005634">
    <property type="term" value="C:nucleus"/>
    <property type="evidence" value="ECO:0007669"/>
    <property type="project" value="UniProtKB-SubCell"/>
</dbReference>
<evidence type="ECO:0000313" key="10">
    <source>
        <dbReference type="EMBL" id="KAF2857300.1"/>
    </source>
</evidence>
<organism evidence="10 11">
    <name type="scientific">Piedraia hortae CBS 480.64</name>
    <dbReference type="NCBI Taxonomy" id="1314780"/>
    <lineage>
        <taxon>Eukaryota</taxon>
        <taxon>Fungi</taxon>
        <taxon>Dikarya</taxon>
        <taxon>Ascomycota</taxon>
        <taxon>Pezizomycotina</taxon>
        <taxon>Dothideomycetes</taxon>
        <taxon>Dothideomycetidae</taxon>
        <taxon>Capnodiales</taxon>
        <taxon>Piedraiaceae</taxon>
        <taxon>Piedraia</taxon>
    </lineage>
</organism>
<dbReference type="GO" id="GO:0006351">
    <property type="term" value="P:DNA-templated transcription"/>
    <property type="evidence" value="ECO:0007669"/>
    <property type="project" value="InterPro"/>
</dbReference>
<keyword evidence="4" id="KW-0805">Transcription regulation</keyword>
<evidence type="ECO:0000259" key="9">
    <source>
        <dbReference type="PROSITE" id="PS50048"/>
    </source>
</evidence>
<gene>
    <name evidence="10" type="ORF">K470DRAFT_223646</name>
</gene>
<accession>A0A6A7BPM0</accession>
<dbReference type="OrthoDB" id="2283631at2759"/>
<feature type="region of interest" description="Disordered" evidence="8">
    <location>
        <begin position="634"/>
        <end position="668"/>
    </location>
</feature>
<dbReference type="GO" id="GO:0008270">
    <property type="term" value="F:zinc ion binding"/>
    <property type="evidence" value="ECO:0007669"/>
    <property type="project" value="InterPro"/>
</dbReference>
<comment type="subcellular location">
    <subcellularLocation>
        <location evidence="1">Nucleus</location>
    </subcellularLocation>
</comment>
<dbReference type="CDD" id="cd00067">
    <property type="entry name" value="GAL4"/>
    <property type="match status" value="1"/>
</dbReference>
<evidence type="ECO:0000256" key="7">
    <source>
        <dbReference type="ARBA" id="ARBA00023242"/>
    </source>
</evidence>
<sequence>MDGHSAPTNHTKQYVFVDEYNRHKRLKVMRACDGCRKRKIRCDGALQNGPWPCGACVRLKLKCVPPSLDVDEEQQQPTTGQFTFPATVQGRRPTPDWPQAPLPAALDVGMYQAPMLTHPPPRLDSSLGGDDFFASPYGPSALGYMGATTETPGSSASDAQDMNDNVKELTGQMGDLSIEVTSVAPWIANEKRALEGTPVVEENDVLLPPSVSADSTVRVPPEMMPSEERAMQYFHYFFEHVHPYVPVLNREHFYRQWQTSRMQISPLLLEGIFACATRYLEEPIEARKWLALAARHEESFKDVPRLSTIQALLLLTKAREFQPRRGYFYRSWMTVKYMIGMAMDLLLHEHYDNHRGAIRCKKPREECLVLMRIWHTLFGLEILVGAPQGRTDFAIEAETLDFNEPIATPDVNPYEISVSRRTVYMSQVFRNIKQTNKLWQRMRRYKSDWALDPAFVRHNKDLTTWLAQVPSDLQLHYPDDDSAPWLGGDHFVAYIHIYHHLVVIMHHRPQLQALLERRDANFKTHLEECVSSATYLCRVQEALVREFDLDGLNFMQRGINFTIYCALTCMMLHLASITCPDAELNKTGREFFVRQMRILEKCIPSASPELKAQINSLREAFSNDISMPFELKPTLGLRSPSMGSQSSSPGMRRDTPTRQSSSAATWAAASSKTLSPATDYTTSFDTVVDYHRYPAESSPEHDGLQCSAPPTGYSLEQVIFNEQHQPPPPVWDPSGIFQQWNSAFGPPVQPPPSMSQQAALQAVTAPSVAAMYGTPTNIAGHHVAAAQLSPEPAISTAPTVTSLMWQDAFTTAYVSGHGNKRYRSHNTDGHGDYGGFTKRRG</sequence>
<evidence type="ECO:0000256" key="5">
    <source>
        <dbReference type="ARBA" id="ARBA00023125"/>
    </source>
</evidence>
<dbReference type="PROSITE" id="PS00463">
    <property type="entry name" value="ZN2_CY6_FUNGAL_1"/>
    <property type="match status" value="1"/>
</dbReference>
<reference evidence="10" key="1">
    <citation type="journal article" date="2020" name="Stud. Mycol.">
        <title>101 Dothideomycetes genomes: a test case for predicting lifestyles and emergence of pathogens.</title>
        <authorList>
            <person name="Haridas S."/>
            <person name="Albert R."/>
            <person name="Binder M."/>
            <person name="Bloem J."/>
            <person name="Labutti K."/>
            <person name="Salamov A."/>
            <person name="Andreopoulos B."/>
            <person name="Baker S."/>
            <person name="Barry K."/>
            <person name="Bills G."/>
            <person name="Bluhm B."/>
            <person name="Cannon C."/>
            <person name="Castanera R."/>
            <person name="Culley D."/>
            <person name="Daum C."/>
            <person name="Ezra D."/>
            <person name="Gonzalez J."/>
            <person name="Henrissat B."/>
            <person name="Kuo A."/>
            <person name="Liang C."/>
            <person name="Lipzen A."/>
            <person name="Lutzoni F."/>
            <person name="Magnuson J."/>
            <person name="Mondo S."/>
            <person name="Nolan M."/>
            <person name="Ohm R."/>
            <person name="Pangilinan J."/>
            <person name="Park H.-J."/>
            <person name="Ramirez L."/>
            <person name="Alfaro M."/>
            <person name="Sun H."/>
            <person name="Tritt A."/>
            <person name="Yoshinaga Y."/>
            <person name="Zwiers L.-H."/>
            <person name="Turgeon B."/>
            <person name="Goodwin S."/>
            <person name="Spatafora J."/>
            <person name="Crous P."/>
            <person name="Grigoriev I."/>
        </authorList>
    </citation>
    <scope>NUCLEOTIDE SEQUENCE</scope>
    <source>
        <strain evidence="10">CBS 480.64</strain>
    </source>
</reference>
<dbReference type="CDD" id="cd12148">
    <property type="entry name" value="fungal_TF_MHR"/>
    <property type="match status" value="1"/>
</dbReference>
<dbReference type="InterPro" id="IPR036864">
    <property type="entry name" value="Zn2-C6_fun-type_DNA-bd_sf"/>
</dbReference>
<feature type="compositionally biased region" description="Low complexity" evidence="8">
    <location>
        <begin position="638"/>
        <end position="650"/>
    </location>
</feature>
<evidence type="ECO:0000256" key="6">
    <source>
        <dbReference type="ARBA" id="ARBA00023163"/>
    </source>
</evidence>
<dbReference type="SMART" id="SM00066">
    <property type="entry name" value="GAL4"/>
    <property type="match status" value="1"/>
</dbReference>